<organism evidence="3 4">
    <name type="scientific">Komagataeibacter melaceti</name>
    <dbReference type="NCBI Taxonomy" id="2766577"/>
    <lineage>
        <taxon>Bacteria</taxon>
        <taxon>Pseudomonadati</taxon>
        <taxon>Pseudomonadota</taxon>
        <taxon>Alphaproteobacteria</taxon>
        <taxon>Acetobacterales</taxon>
        <taxon>Acetobacteraceae</taxon>
        <taxon>Komagataeibacter</taxon>
    </lineage>
</organism>
<keyword evidence="4" id="KW-1185">Reference proteome</keyword>
<feature type="transmembrane region" description="Helical" evidence="1">
    <location>
        <begin position="448"/>
        <end position="465"/>
    </location>
</feature>
<dbReference type="InterPro" id="IPR007890">
    <property type="entry name" value="CHASE2"/>
</dbReference>
<reference evidence="3 4" key="1">
    <citation type="submission" date="2018-08" db="EMBL/GenBank/DDBJ databases">
        <title>Komagataeibacter sp. AV 382.</title>
        <authorList>
            <person name="Skraban J."/>
            <person name="Trcek J."/>
        </authorList>
    </citation>
    <scope>NUCLEOTIDE SEQUENCE [LARGE SCALE GENOMIC DNA]</scope>
    <source>
        <strain evidence="3 4">AV 382</strain>
    </source>
</reference>
<dbReference type="Pfam" id="PF05226">
    <property type="entry name" value="CHASE2"/>
    <property type="match status" value="1"/>
</dbReference>
<feature type="domain" description="CHASE2" evidence="2">
    <location>
        <begin position="67"/>
        <end position="397"/>
    </location>
</feature>
<dbReference type="OrthoDB" id="7348688at2"/>
<feature type="transmembrane region" description="Helical" evidence="1">
    <location>
        <begin position="384"/>
        <end position="402"/>
    </location>
</feature>
<dbReference type="Proteomes" id="UP000262371">
    <property type="component" value="Unassembled WGS sequence"/>
</dbReference>
<proteinExistence type="predicted"/>
<evidence type="ECO:0000256" key="1">
    <source>
        <dbReference type="SAM" id="Phobius"/>
    </source>
</evidence>
<evidence type="ECO:0000313" key="3">
    <source>
        <dbReference type="EMBL" id="RFD19546.1"/>
    </source>
</evidence>
<accession>A0A371YZ87</accession>
<comment type="caution">
    <text evidence="3">The sequence shown here is derived from an EMBL/GenBank/DDBJ whole genome shotgun (WGS) entry which is preliminary data.</text>
</comment>
<gene>
    <name evidence="3" type="ORF">DY926_10785</name>
</gene>
<feature type="transmembrane region" description="Helical" evidence="1">
    <location>
        <begin position="471"/>
        <end position="493"/>
    </location>
</feature>
<evidence type="ECO:0000313" key="4">
    <source>
        <dbReference type="Proteomes" id="UP000262371"/>
    </source>
</evidence>
<keyword evidence="1" id="KW-0472">Membrane</keyword>
<keyword evidence="1" id="KW-1133">Transmembrane helix</keyword>
<evidence type="ECO:0000259" key="2">
    <source>
        <dbReference type="SMART" id="SM01080"/>
    </source>
</evidence>
<dbReference type="RefSeq" id="WP_116703373.1">
    <property type="nucleotide sequence ID" value="NZ_QUWV01000089.1"/>
</dbReference>
<sequence>MKATGQDDVPKLWHRGRLSKRRYAWYAWLGLRGVGLLLLFFMYWVVFKYIDPVGLESATKSASGLFFSAITEPFYGYGSSGRSQSHVAVVEISDDSLLYFGETWPISYHHHAYMLKQILDAKPAAILVDIYFNGERQNDNLHEFDGVLAQAREMNVPIFFVHGIPGDPTSMLPAPLTPYQVYSGWTDEKPGMYPLHVEVPGSEETAPTAAFAMYSALCAGKWSSLCHVNEAFEEPAFVRWGVYVDPAQKQVFDSSGGCKDATADGGSRLSRAAKTGLHALRGKWTPPRENACFYPVTMDASLLNRISPRTNRAYTDVLQGRAVFYGGDLSAMHDVVIAPAIGQVPGVQLHAMAFDNLMTYGEHYFHEAPAFIKSRYLSLDEAEAVELVLWMALSLTLIIKHFRAMGRKAAATTAAPARITKETEKEVLLQEEQQKQAMITRHRMLRHAKVWAGAVFCSICCVFDLTSRHMFSPVLVGLYVGVFILIVLMPIEFETRTYLRKLRQVLCISAVAFCVNELFFHWPNTDWIGLALLWFTVPEVNEDNSPVQSISNFSSSLWQKVYSRYEKTKTFMNLGHGK</sequence>
<protein>
    <submittedName>
        <fullName evidence="3">CHASE2 domain-containing protein</fullName>
    </submittedName>
</protein>
<dbReference type="AlphaFoldDB" id="A0A371YZ87"/>
<feature type="transmembrane region" description="Helical" evidence="1">
    <location>
        <begin position="23"/>
        <end position="46"/>
    </location>
</feature>
<name>A0A371YZ87_9PROT</name>
<dbReference type="EMBL" id="QUWV01000089">
    <property type="protein sequence ID" value="RFD19546.1"/>
    <property type="molecule type" value="Genomic_DNA"/>
</dbReference>
<keyword evidence="1" id="KW-0812">Transmembrane</keyword>
<dbReference type="SMART" id="SM01080">
    <property type="entry name" value="CHASE2"/>
    <property type="match status" value="1"/>
</dbReference>